<dbReference type="Proteomes" id="UP000267159">
    <property type="component" value="Unassembled WGS sequence"/>
</dbReference>
<dbReference type="Gene3D" id="3.20.20.80">
    <property type="entry name" value="Glycosidases"/>
    <property type="match status" value="1"/>
</dbReference>
<dbReference type="Gene3D" id="2.60.40.1080">
    <property type="match status" value="1"/>
</dbReference>
<proteinExistence type="predicted"/>
<dbReference type="GO" id="GO:0004553">
    <property type="term" value="F:hydrolase activity, hydrolyzing O-glycosyl compounds"/>
    <property type="evidence" value="ECO:0007669"/>
    <property type="project" value="InterPro"/>
</dbReference>
<reference evidence="4 5" key="1">
    <citation type="submission" date="2018-09" db="EMBL/GenBank/DDBJ databases">
        <title>Murine metabolic-syndrome-specific gut microbial biobank.</title>
        <authorList>
            <person name="Liu C."/>
        </authorList>
    </citation>
    <scope>NUCLEOTIDE SEQUENCE [LARGE SCALE GENOMIC DNA]</scope>
    <source>
        <strain evidence="4 5">0.1X-D8-26</strain>
    </source>
</reference>
<evidence type="ECO:0000259" key="3">
    <source>
        <dbReference type="Pfam" id="PF00150"/>
    </source>
</evidence>
<name>A0A3L8A439_9BACE</name>
<evidence type="ECO:0000256" key="1">
    <source>
        <dbReference type="ARBA" id="ARBA00022801"/>
    </source>
</evidence>
<dbReference type="InterPro" id="IPR017853">
    <property type="entry name" value="GH"/>
</dbReference>
<evidence type="ECO:0000256" key="2">
    <source>
        <dbReference type="ARBA" id="ARBA00023295"/>
    </source>
</evidence>
<dbReference type="GO" id="GO:0000272">
    <property type="term" value="P:polysaccharide catabolic process"/>
    <property type="evidence" value="ECO:0007669"/>
    <property type="project" value="InterPro"/>
</dbReference>
<sequence>MLIIFNAACVDDKIEGLPAPSGDDDSYLNYEPIPLSKLKIEGRYLVNEEGEKVNLHGFTQNYDPYFQDYAFNNYDVDGCLRYSQRMIDKLLKAGWKVDCMRLHMDPYWFKEPGCTGDVFDCYNEELLKKYIDLVYIPMAEYAISRGIYVVLLGPIGCREQIEVGEPYNEHLIHVWGDLISNHPKIKNNPYIMFELANEPITIKGADTGEYGVDKPEHFKALKQFFQPVVDAIRANTDNIIWVPGLGYEQHFDYFSQYPIEGVNIGYAAHLYPGWMGSDGINGDGGSGSGGYQNFQKGWDKQVKPVADFAPIIITEMDWAPEKYNASWGKAYTGTAGGAGFGANFKYIMDNTGNVSWLVFTGVSRLAQFEDIPGEPGAYTFLNDPEACPWQCFHWFEEYAFAKDAPTVAPTKIVLEGIDNKTEIEMSTGSNKYVIVKAIFEDGHSEYVTMRDECQFISSNPTAVGCPNKGEIRALADGDAVITVRYTPANGAPLEASINVRSTKFSYSEFNPAIWDKGTFDVATHTFTPALYGQGGWEYSSGLDLSAYKYLAVEILTENTWVEFKVSDQAGHEVTYRFQTDGKLLINLRQMQDASGNKVDPEKIAKVIFWTGDTKPITIQKIEPTNEGPKLFGLDDGTLNPSIWDTGTYDPDTHTLITGQWGFAGWEYPAGVDLSDYKYLVAELESVEDGAGPSFRIFDKGYWDGAAAEVNFDSSLRAVIDLDNLSKNGEKVEPTHIQIVGIWSTGHKKIVIRNVYLTDELE</sequence>
<keyword evidence="1" id="KW-0378">Hydrolase</keyword>
<protein>
    <recommendedName>
        <fullName evidence="3">Glycoside hydrolase family 5 domain-containing protein</fullName>
    </recommendedName>
</protein>
<dbReference type="AlphaFoldDB" id="A0A3L8A439"/>
<organism evidence="4 5">
    <name type="scientific">Bacteroides acidifaciens</name>
    <dbReference type="NCBI Taxonomy" id="85831"/>
    <lineage>
        <taxon>Bacteria</taxon>
        <taxon>Pseudomonadati</taxon>
        <taxon>Bacteroidota</taxon>
        <taxon>Bacteroidia</taxon>
        <taxon>Bacteroidales</taxon>
        <taxon>Bacteroidaceae</taxon>
        <taxon>Bacteroides</taxon>
    </lineage>
</organism>
<gene>
    <name evidence="4" type="ORF">D7Y07_18550</name>
</gene>
<dbReference type="InterPro" id="IPR001547">
    <property type="entry name" value="Glyco_hydro_5"/>
</dbReference>
<accession>A0A3L8A439</accession>
<evidence type="ECO:0000313" key="4">
    <source>
        <dbReference type="EMBL" id="RLT78568.1"/>
    </source>
</evidence>
<evidence type="ECO:0000313" key="5">
    <source>
        <dbReference type="Proteomes" id="UP000267159"/>
    </source>
</evidence>
<dbReference type="Pfam" id="PF00150">
    <property type="entry name" value="Cellulase"/>
    <property type="match status" value="1"/>
</dbReference>
<comment type="caution">
    <text evidence="4">The sequence shown here is derived from an EMBL/GenBank/DDBJ whole genome shotgun (WGS) entry which is preliminary data.</text>
</comment>
<dbReference type="EMBL" id="RAZM01000098">
    <property type="protein sequence ID" value="RLT78568.1"/>
    <property type="molecule type" value="Genomic_DNA"/>
</dbReference>
<dbReference type="SUPFAM" id="SSF51445">
    <property type="entry name" value="(Trans)glycosidases"/>
    <property type="match status" value="1"/>
</dbReference>
<feature type="domain" description="Glycoside hydrolase family 5" evidence="3">
    <location>
        <begin position="48"/>
        <end position="317"/>
    </location>
</feature>
<keyword evidence="2" id="KW-0326">Glycosidase</keyword>